<dbReference type="Proteomes" id="UP000827544">
    <property type="component" value="Segment"/>
</dbReference>
<proteinExistence type="predicted"/>
<gene>
    <name evidence="1" type="ORF">NATE_191</name>
</gene>
<keyword evidence="2" id="KW-1185">Reference proteome</keyword>
<organism evidence="1 2">
    <name type="scientific">Bacillus phage vB_BanS_Nate</name>
    <dbReference type="NCBI Taxonomy" id="2894788"/>
    <lineage>
        <taxon>Viruses</taxon>
        <taxon>Duplodnaviria</taxon>
        <taxon>Heunggongvirae</taxon>
        <taxon>Uroviricota</taxon>
        <taxon>Caudoviricetes</taxon>
        <taxon>Joanripponvirinae</taxon>
        <taxon>Natevirus</taxon>
        <taxon>Natevirus nate</taxon>
    </lineage>
</organism>
<accession>A0AAE9CE55</accession>
<evidence type="ECO:0000313" key="2">
    <source>
        <dbReference type="Proteomes" id="UP000827544"/>
    </source>
</evidence>
<protein>
    <submittedName>
        <fullName evidence="1">Uncharacterized protein</fullName>
    </submittedName>
</protein>
<dbReference type="EMBL" id="OK499992">
    <property type="protein sequence ID" value="UGO51044.1"/>
    <property type="molecule type" value="Genomic_DNA"/>
</dbReference>
<evidence type="ECO:0000313" key="1">
    <source>
        <dbReference type="EMBL" id="UGO51044.1"/>
    </source>
</evidence>
<sequence>MKVLVTAKVSDDLRQEMLEIVLDDAVKFSLLTDEDSPESNRLGSPNLEDVYDIPVLLLKAYEAGKRGEEFTVEYEREERY</sequence>
<name>A0AAE9CE55_9CAUD</name>
<reference evidence="1" key="1">
    <citation type="submission" date="2021-10" db="EMBL/GenBank/DDBJ databases">
        <authorList>
            <person name="Lavering E.D."/>
            <person name="James R."/>
            <person name="Fairholm J.D."/>
            <person name="Ogilvie B.H."/>
            <person name="Thurgood T.L."/>
            <person name="Robison R.A."/>
            <person name="Grose J.H."/>
        </authorList>
    </citation>
    <scope>NUCLEOTIDE SEQUENCE</scope>
</reference>